<organism evidence="10 11">
    <name type="scientific">Bodo saltans</name>
    <name type="common">Flagellated protozoan</name>
    <dbReference type="NCBI Taxonomy" id="75058"/>
    <lineage>
        <taxon>Eukaryota</taxon>
        <taxon>Discoba</taxon>
        <taxon>Euglenozoa</taxon>
        <taxon>Kinetoplastea</taxon>
        <taxon>Metakinetoplastina</taxon>
        <taxon>Eubodonida</taxon>
        <taxon>Bodonidae</taxon>
        <taxon>Bodo</taxon>
    </lineage>
</organism>
<dbReference type="Gene3D" id="3.40.850.10">
    <property type="entry name" value="Kinesin motor domain"/>
    <property type="match status" value="1"/>
</dbReference>
<keyword evidence="3" id="KW-0175">Coiled coil</keyword>
<evidence type="ECO:0000256" key="3">
    <source>
        <dbReference type="ARBA" id="ARBA00023054"/>
    </source>
</evidence>
<keyword evidence="4 5" id="KW-0505">Motor protein</keyword>
<dbReference type="VEuPathDB" id="TriTrypDB:BSAL_53825"/>
<dbReference type="SMART" id="SM00129">
    <property type="entry name" value="KISc"/>
    <property type="match status" value="1"/>
</dbReference>
<dbReference type="Gene3D" id="2.60.200.20">
    <property type="match status" value="1"/>
</dbReference>
<dbReference type="InterPro" id="IPR019821">
    <property type="entry name" value="Kinesin_motor_CS"/>
</dbReference>
<dbReference type="InterPro" id="IPR000253">
    <property type="entry name" value="FHA_dom"/>
</dbReference>
<keyword evidence="6" id="KW-0493">Microtubule</keyword>
<dbReference type="SUPFAM" id="SSF52540">
    <property type="entry name" value="P-loop containing nucleoside triphosphate hydrolases"/>
    <property type="match status" value="1"/>
</dbReference>
<evidence type="ECO:0000313" key="11">
    <source>
        <dbReference type="Proteomes" id="UP000051952"/>
    </source>
</evidence>
<dbReference type="PANTHER" id="PTHR47117">
    <property type="entry name" value="STAR-RELATED LIPID TRANSFER PROTEIN 9"/>
    <property type="match status" value="1"/>
</dbReference>
<dbReference type="PROSITE" id="PS50067">
    <property type="entry name" value="KINESIN_MOTOR_2"/>
    <property type="match status" value="1"/>
</dbReference>
<dbReference type="OrthoDB" id="3176171at2759"/>
<dbReference type="Pfam" id="PF00498">
    <property type="entry name" value="FHA"/>
    <property type="match status" value="1"/>
</dbReference>
<dbReference type="PROSITE" id="PS50006">
    <property type="entry name" value="FHA_DOMAIN"/>
    <property type="match status" value="1"/>
</dbReference>
<dbReference type="InterPro" id="IPR036961">
    <property type="entry name" value="Kinesin_motor_dom_sf"/>
</dbReference>
<feature type="domain" description="Kinesin motor" evidence="9">
    <location>
        <begin position="7"/>
        <end position="349"/>
    </location>
</feature>
<evidence type="ECO:0000256" key="1">
    <source>
        <dbReference type="ARBA" id="ARBA00022741"/>
    </source>
</evidence>
<dbReference type="EMBL" id="CYKH01000116">
    <property type="protein sequence ID" value="CUE72018.1"/>
    <property type="molecule type" value="Genomic_DNA"/>
</dbReference>
<dbReference type="InterPro" id="IPR027417">
    <property type="entry name" value="P-loop_NTPase"/>
</dbReference>
<evidence type="ECO:0000313" key="10">
    <source>
        <dbReference type="EMBL" id="CUE72018.1"/>
    </source>
</evidence>
<gene>
    <name evidence="10" type="ORF">BSAL_53825</name>
</gene>
<dbReference type="Pfam" id="PF00225">
    <property type="entry name" value="Kinesin"/>
    <property type="match status" value="1"/>
</dbReference>
<feature type="region of interest" description="Disordered" evidence="7">
    <location>
        <begin position="382"/>
        <end position="402"/>
    </location>
</feature>
<dbReference type="OMA" id="GFKMNGR"/>
<evidence type="ECO:0000259" key="8">
    <source>
        <dbReference type="PROSITE" id="PS50006"/>
    </source>
</evidence>
<dbReference type="CDD" id="cd22705">
    <property type="entry name" value="FHA_KIF1"/>
    <property type="match status" value="1"/>
</dbReference>
<accession>A0A0S4ILY1</accession>
<keyword evidence="1 5" id="KW-0547">Nucleotide-binding</keyword>
<name>A0A0S4ILY1_BODSA</name>
<evidence type="ECO:0000256" key="5">
    <source>
        <dbReference type="PROSITE-ProRule" id="PRU00283"/>
    </source>
</evidence>
<keyword evidence="11" id="KW-1185">Reference proteome</keyword>
<protein>
    <recommendedName>
        <fullName evidence="6">Kinesin-like protein</fullName>
    </recommendedName>
</protein>
<evidence type="ECO:0000256" key="7">
    <source>
        <dbReference type="SAM" id="MobiDB-lite"/>
    </source>
</evidence>
<dbReference type="GO" id="GO:0005524">
    <property type="term" value="F:ATP binding"/>
    <property type="evidence" value="ECO:0007669"/>
    <property type="project" value="UniProtKB-UniRule"/>
</dbReference>
<dbReference type="InterPro" id="IPR001752">
    <property type="entry name" value="Kinesin_motor_dom"/>
</dbReference>
<evidence type="ECO:0000256" key="6">
    <source>
        <dbReference type="RuleBase" id="RU000394"/>
    </source>
</evidence>
<dbReference type="GO" id="GO:0008017">
    <property type="term" value="F:microtubule binding"/>
    <property type="evidence" value="ECO:0007669"/>
    <property type="project" value="InterPro"/>
</dbReference>
<dbReference type="GO" id="GO:0003777">
    <property type="term" value="F:microtubule motor activity"/>
    <property type="evidence" value="ECO:0007669"/>
    <property type="project" value="InterPro"/>
</dbReference>
<feature type="compositionally biased region" description="Gly residues" evidence="7">
    <location>
        <begin position="387"/>
        <end position="400"/>
    </location>
</feature>
<proteinExistence type="inferred from homology"/>
<reference evidence="11" key="1">
    <citation type="submission" date="2015-09" db="EMBL/GenBank/DDBJ databases">
        <authorList>
            <consortium name="Pathogen Informatics"/>
        </authorList>
    </citation>
    <scope>NUCLEOTIDE SEQUENCE [LARGE SCALE GENOMIC DNA]</scope>
    <source>
        <strain evidence="11">Lake Konstanz</strain>
    </source>
</reference>
<dbReference type="SUPFAM" id="SSF49879">
    <property type="entry name" value="SMAD/FHA domain"/>
    <property type="match status" value="1"/>
</dbReference>
<evidence type="ECO:0000259" key="9">
    <source>
        <dbReference type="PROSITE" id="PS50067"/>
    </source>
</evidence>
<sequence>MAEEEGAVQVAVRMRIFNQREKDAGADRVIRMTREEVGSKTFIRNPDTDEEKEFKFDYSFNSHANDPNVGPYATQDSVFDDLGRPVLMSALEGRNVCLFAYGQTGAGKSFSMLGKSEPQTQQGIIPRTCREIFKVMDKDKGNPLISSEVAIQVVEIYCEQINDLLADRKTWPPAGFKPKMTKDGFACDTITKPCMNYEDIEQAFSFADKNRSVGSHALNPESSRAHTIYQITYQRKSKISADAKQCETVTTRLNLVDLAGSERMESAGTSGQMLKEGNAINLSLTALGNTIKALSEGKRAQFRESKLTLLLQSSMTNGKVIMIAAVSPASICYDESISTLRFAERIKMVKIKAKKNVTLDPVAEIKKEMEEMRKRMQDEIDDLRKGGASGGGGGGGGGGADPELVEELKRALEEQKENERQLKADMERRVKEMAEDDTHRVARAAKITEQWKTALGGATTQKAADVKVPHLLNLNEDPRLAETLIYTVEKPTVAAGRANKDSPPDLEFNGMGIVKNHCTFHYSADKGEVFLEPGANARCCVNGVPVTERTALKHNYRVWLGNNYAFRFAFPGQEEKSDAKDLHPDYLMAESEISKHASAGSENESAVGGELGHQLSEALKKVEQANIICGDLSREATFAPKIIKNRGKDTVVVNVTLPQGQLVWPWDKFANRLVDMVKLWQSWQYAVSNDQAFVVPDDNPFVDTGYQLVGEAVVWLQSLSNMIDLDTNPSVLSPVGQPEGSLHVQIVPLDKDGGEGPWEGDREALDPFVDSPEDLKNKEIQFAVRVKKMNFDVDIKKGGLPKYRDVFVSYSVQNGDDDDVVDTPHDTTGSIEVKFGDHSRKFKRLVDDQFMTLLLKGKLTFSVYGKLTDQLPTVTQNLVVLPEGWKRVTAYQDPDGKLHLTPPTSH</sequence>
<dbReference type="Proteomes" id="UP000051952">
    <property type="component" value="Unassembled WGS sequence"/>
</dbReference>
<dbReference type="AlphaFoldDB" id="A0A0S4ILY1"/>
<dbReference type="PROSITE" id="PS00411">
    <property type="entry name" value="KINESIN_MOTOR_1"/>
    <property type="match status" value="1"/>
</dbReference>
<evidence type="ECO:0000256" key="2">
    <source>
        <dbReference type="ARBA" id="ARBA00022840"/>
    </source>
</evidence>
<feature type="domain" description="FHA" evidence="8">
    <location>
        <begin position="493"/>
        <end position="546"/>
    </location>
</feature>
<keyword evidence="2 5" id="KW-0067">ATP-binding</keyword>
<dbReference type="GO" id="GO:0005874">
    <property type="term" value="C:microtubule"/>
    <property type="evidence" value="ECO:0007669"/>
    <property type="project" value="UniProtKB-KW"/>
</dbReference>
<evidence type="ECO:0000256" key="4">
    <source>
        <dbReference type="ARBA" id="ARBA00023175"/>
    </source>
</evidence>
<dbReference type="GO" id="GO:0007018">
    <property type="term" value="P:microtubule-based movement"/>
    <property type="evidence" value="ECO:0007669"/>
    <property type="project" value="InterPro"/>
</dbReference>
<dbReference type="InterPro" id="IPR008984">
    <property type="entry name" value="SMAD_FHA_dom_sf"/>
</dbReference>
<comment type="similarity">
    <text evidence="5 6">Belongs to the TRAFAC class myosin-kinesin ATPase superfamily. Kinesin family.</text>
</comment>
<feature type="binding site" evidence="5">
    <location>
        <begin position="102"/>
        <end position="109"/>
    </location>
    <ligand>
        <name>ATP</name>
        <dbReference type="ChEBI" id="CHEBI:30616"/>
    </ligand>
</feature>
<dbReference type="PRINTS" id="PR00380">
    <property type="entry name" value="KINESINHEAVY"/>
</dbReference>